<dbReference type="InterPro" id="IPR030386">
    <property type="entry name" value="G_GB1_RHD3_dom"/>
</dbReference>
<dbReference type="InterPro" id="IPR015894">
    <property type="entry name" value="Guanylate-bd_N"/>
</dbReference>
<dbReference type="AlphaFoldDB" id="A0A915N2Z2"/>
<evidence type="ECO:0000256" key="4">
    <source>
        <dbReference type="PROSITE-ProRule" id="PRU00446"/>
    </source>
</evidence>
<feature type="domain" description="GB1/RHD3-type G" evidence="8">
    <location>
        <begin position="77"/>
        <end position="367"/>
    </location>
</feature>
<dbReference type="Pfam" id="PF02191">
    <property type="entry name" value="OLF"/>
    <property type="match status" value="1"/>
</dbReference>
<keyword evidence="1" id="KW-0547">Nucleotide-binding</keyword>
<feature type="domain" description="Olfactomedin-like" evidence="7">
    <location>
        <begin position="722"/>
        <end position="975"/>
    </location>
</feature>
<dbReference type="SUPFAM" id="SSF52540">
    <property type="entry name" value="P-loop containing nucleoside triphosphate hydrolases"/>
    <property type="match status" value="1"/>
</dbReference>
<dbReference type="SMART" id="SM00284">
    <property type="entry name" value="OLF"/>
    <property type="match status" value="1"/>
</dbReference>
<organism evidence="9 10">
    <name type="scientific">Meloidogyne javanica</name>
    <name type="common">Root-knot nematode worm</name>
    <dbReference type="NCBI Taxonomy" id="6303"/>
    <lineage>
        <taxon>Eukaryota</taxon>
        <taxon>Metazoa</taxon>
        <taxon>Ecdysozoa</taxon>
        <taxon>Nematoda</taxon>
        <taxon>Chromadorea</taxon>
        <taxon>Rhabditida</taxon>
        <taxon>Tylenchina</taxon>
        <taxon>Tylenchomorpha</taxon>
        <taxon>Tylenchoidea</taxon>
        <taxon>Meloidogynidae</taxon>
        <taxon>Meloidogyninae</taxon>
        <taxon>Meloidogyne</taxon>
        <taxon>Meloidogyne incognita group</taxon>
    </lineage>
</organism>
<dbReference type="Proteomes" id="UP000887561">
    <property type="component" value="Unplaced"/>
</dbReference>
<name>A0A915N2Z2_MELJA</name>
<keyword evidence="9" id="KW-1185">Reference proteome</keyword>
<dbReference type="InterPro" id="IPR003112">
    <property type="entry name" value="Olfac-like_dom"/>
</dbReference>
<dbReference type="GO" id="GO:0003924">
    <property type="term" value="F:GTPase activity"/>
    <property type="evidence" value="ECO:0007669"/>
    <property type="project" value="InterPro"/>
</dbReference>
<evidence type="ECO:0000313" key="9">
    <source>
        <dbReference type="Proteomes" id="UP000887561"/>
    </source>
</evidence>
<dbReference type="PROSITE" id="PS51715">
    <property type="entry name" value="G_GB1_RHD3"/>
    <property type="match status" value="1"/>
</dbReference>
<evidence type="ECO:0000256" key="5">
    <source>
        <dbReference type="PROSITE-ProRule" id="PRU01052"/>
    </source>
</evidence>
<keyword evidence="4" id="KW-1015">Disulfide bond</keyword>
<protein>
    <submittedName>
        <fullName evidence="10">Guanylate-binding protein</fullName>
    </submittedName>
</protein>
<evidence type="ECO:0000256" key="1">
    <source>
        <dbReference type="ARBA" id="ARBA00022741"/>
    </source>
</evidence>
<dbReference type="SUPFAM" id="SSF48340">
    <property type="entry name" value="Interferon-induced guanylate-binding protein 1 (GBP1), C-terminal domain"/>
    <property type="match status" value="1"/>
</dbReference>
<dbReference type="PROSITE" id="PS51132">
    <property type="entry name" value="OLF"/>
    <property type="match status" value="1"/>
</dbReference>
<dbReference type="Pfam" id="PF02263">
    <property type="entry name" value="GBP"/>
    <property type="match status" value="1"/>
</dbReference>
<dbReference type="PANTHER" id="PTHR10751">
    <property type="entry name" value="GUANYLATE BINDING PROTEIN"/>
    <property type="match status" value="1"/>
</dbReference>
<reference evidence="10" key="1">
    <citation type="submission" date="2022-11" db="UniProtKB">
        <authorList>
            <consortium name="WormBaseParasite"/>
        </authorList>
    </citation>
    <scope>IDENTIFICATION</scope>
</reference>
<evidence type="ECO:0000256" key="6">
    <source>
        <dbReference type="SAM" id="MobiDB-lite"/>
    </source>
</evidence>
<dbReference type="GO" id="GO:0005525">
    <property type="term" value="F:GTP binding"/>
    <property type="evidence" value="ECO:0007669"/>
    <property type="project" value="UniProtKB-KW"/>
</dbReference>
<dbReference type="InterPro" id="IPR027417">
    <property type="entry name" value="P-loop_NTPase"/>
</dbReference>
<evidence type="ECO:0000259" key="8">
    <source>
        <dbReference type="PROSITE" id="PS51715"/>
    </source>
</evidence>
<dbReference type="WBParaSite" id="scaffold6504_cov303.g10928">
    <property type="protein sequence ID" value="scaffold6504_cov303.g10928"/>
    <property type="gene ID" value="scaffold6504_cov303.g10928"/>
</dbReference>
<evidence type="ECO:0000256" key="2">
    <source>
        <dbReference type="ARBA" id="ARBA00022801"/>
    </source>
</evidence>
<evidence type="ECO:0000259" key="7">
    <source>
        <dbReference type="PROSITE" id="PS51132"/>
    </source>
</evidence>
<keyword evidence="2" id="KW-0378">Hydrolase</keyword>
<proteinExistence type="inferred from homology"/>
<feature type="disulfide bond" evidence="4">
    <location>
        <begin position="723"/>
        <end position="905"/>
    </location>
</feature>
<comment type="similarity">
    <text evidence="5">Belongs to the TRAFAC class dynamin-like GTPase superfamily. GB1/RHD3 GTPase family.</text>
</comment>
<dbReference type="InterPro" id="IPR036543">
    <property type="entry name" value="Guanylate-bd_C_sf"/>
</dbReference>
<evidence type="ECO:0000256" key="3">
    <source>
        <dbReference type="ARBA" id="ARBA00023134"/>
    </source>
</evidence>
<keyword evidence="3" id="KW-0342">GTP-binding</keyword>
<feature type="region of interest" description="Disordered" evidence="6">
    <location>
        <begin position="1"/>
        <end position="37"/>
    </location>
</feature>
<accession>A0A915N2Z2</accession>
<dbReference type="Gene3D" id="3.40.50.300">
    <property type="entry name" value="P-loop containing nucleotide triphosphate hydrolases"/>
    <property type="match status" value="1"/>
</dbReference>
<evidence type="ECO:0000313" key="10">
    <source>
        <dbReference type="WBParaSite" id="scaffold6504_cov303.g10928"/>
    </source>
</evidence>
<feature type="region of interest" description="Disordered" evidence="6">
    <location>
        <begin position="606"/>
        <end position="638"/>
    </location>
</feature>
<sequence length="978" mass="109495">MASSVARISRQKARKREGTKPAPTTKRNLRNSTPARLNKKEEIKPVQLFSVNSSNPNVLKLNKSALNTALGHASIANRKIVVLSITGTHRKGKSFLLNFFLDYLYKLQYTQKNQDLELEEWINDEDIVEGFTYKAGPKRCTAGIWIWAEPILIDIPSGERYAVLLMDVQGCIDQSVINGTSCTNTTNNLFTSSLLNNNTNNLQHPAILALSTMLSSIQCLNSSETISEELIQMLTFFTDYGRLALTEAKELGKPFQSLAFIVRDFKLEDELIYGIEGGARFLAKVLPEAISEKRENLNPKITKVRKNIRQCFGQGVNCYLMPHPGPKVADQNSGFKGQVKEIKQLFRDEVKRLVESLVSPSVIRPKLLNGKPVTVRKFIECVKEYSRLFDSSELPEPRSILNSNLQLICVEYALDAKLAYCKAMDRTTRSSRMMAEKKLLEAHIKNGIKALNIYDKCPKIYSGDIRIQNLGRLQESINHELERYQQTSKAIFFLKVTTCTSAMLACGDSPLFGLGLGGAASGAVAATVITLQMGVVSAGIVAIPVSLTALFGIWKQRERRSPTGSNSDNKIGNGSQIWLHSLSRVQMDELLEKCLEIHKYCSDEAGESRGAPGPVGPPGDVGAPGPEGIAGRVGECPQLPGRGSIGGYGDMTGGNIFNDGLPKVVERLLPLVVELMLENETETDACLRICTATNLTESRILEERQRMPISTEAAYIQGATAHCFLDGIGRSIFHAHANTFFGSWMRDAYPRTGADLEKRWLAAHFEGDSLAEFRTEADLRRGFLLQAHELPHSFRGTNSLIFNSSFYFHRAGTPLLAKYELTTKHYEEKLIDEGMAFKGEDYLFNESKSFMDIAVDENALWVLFHYKGNNNLSVAKLDINNLTVYEIWNISTIDHRKVSNGFVLCGVLYLIKSSSIPATEISAAFDFYRNKYFEPKINWKNLYGNSNYINYNPFDRRIYIYDRGYLLSLPARINWRTR</sequence>